<sequence>MYSEWHYLEVMHLKIVVLDGGCYSFQSQNGNKIVRYNSSSYNSKNETSSMNHGSAVTKIIDNYVQESTIISVQVFNDNHMIRARDLASSIKKSINEFHPDIINISMGTRSDSDGELQQAVNYAVKKKVVLVCAADNSGAISYPAFYKDTLSVLCDYKIKQIKNFNVVYNNWIDILAYSGHFSVEIKKRQEQVIGSSFSTPVITAIINNMWSKDLVGQDNLIVEIKKEMSQMQYSNDSFHLKHHHNIVNDFLTSKDKAIFLPLNKEVFALMNNSDFVVPHIASIYDYHTSPKIGKSMADIGYTSYVPNQVIGDMRDINWESNDFNSVVLGHVKEISLLLKKDLLSEIIEKCNEYNKKIYALDLVQNEKKLYKERLGGSLFTFNTPIVGVIGTSSKQGKVSLQLEITRLLKKVGYDVGLMLTEPFSEIIGCKHYWHYGYNASKFSWQEHVVGSNNTMKKIDDEKHDLIIAGTQSQVMSSNMKNTGFIPVETQSVLTGINADCYVLLVNKTDSTNLITRIVKYIESYYNRPVLALVESRGTSELKGNLNDLPIFCLSETDKVVKRIIEFF</sequence>
<comment type="caution">
    <text evidence="2">The sequence shown here is derived from an EMBL/GenBank/DDBJ whole genome shotgun (WGS) entry which is preliminary data.</text>
</comment>
<dbReference type="Gene3D" id="3.40.50.300">
    <property type="entry name" value="P-loop containing nucleotide triphosphate hydrolases"/>
    <property type="match status" value="1"/>
</dbReference>
<evidence type="ECO:0000313" key="3">
    <source>
        <dbReference type="Proteomes" id="UP001275867"/>
    </source>
</evidence>
<dbReference type="EMBL" id="WERX01000003">
    <property type="protein sequence ID" value="MDV7693559.1"/>
    <property type="molecule type" value="Genomic_DNA"/>
</dbReference>
<proteinExistence type="predicted"/>
<organism evidence="2 3">
    <name type="scientific">Pediococcus parvulus</name>
    <dbReference type="NCBI Taxonomy" id="54062"/>
    <lineage>
        <taxon>Bacteria</taxon>
        <taxon>Bacillati</taxon>
        <taxon>Bacillota</taxon>
        <taxon>Bacilli</taxon>
        <taxon>Lactobacillales</taxon>
        <taxon>Lactobacillaceae</taxon>
        <taxon>Pediococcus</taxon>
    </lineage>
</organism>
<name>A0AAP5WCY2_9LACO</name>
<protein>
    <submittedName>
        <fullName evidence="2">S8 family serine peptidase</fullName>
    </submittedName>
</protein>
<reference evidence="2" key="1">
    <citation type="submission" date="2019-10" db="EMBL/GenBank/DDBJ databases">
        <title>Malate fermentation in French cider.</title>
        <authorList>
            <person name="Cousin F.J."/>
            <person name="Medina Fernandez S."/>
            <person name="Misery B."/>
            <person name="Laplace J.-M."/>
            <person name="Cretenet M."/>
        </authorList>
    </citation>
    <scope>NUCLEOTIDE SEQUENCE</scope>
    <source>
        <strain evidence="2">UCMA15901</strain>
    </source>
</reference>
<dbReference type="GO" id="GO:0004252">
    <property type="term" value="F:serine-type endopeptidase activity"/>
    <property type="evidence" value="ECO:0007669"/>
    <property type="project" value="InterPro"/>
</dbReference>
<dbReference type="SUPFAM" id="SSF52743">
    <property type="entry name" value="Subtilisin-like"/>
    <property type="match status" value="1"/>
</dbReference>
<dbReference type="InterPro" id="IPR027417">
    <property type="entry name" value="P-loop_NTPase"/>
</dbReference>
<dbReference type="AlphaFoldDB" id="A0AAP5WCY2"/>
<dbReference type="SUPFAM" id="SSF52540">
    <property type="entry name" value="P-loop containing nucleoside triphosphate hydrolases"/>
    <property type="match status" value="1"/>
</dbReference>
<dbReference type="Gene3D" id="3.40.50.200">
    <property type="entry name" value="Peptidase S8/S53 domain"/>
    <property type="match status" value="1"/>
</dbReference>
<dbReference type="InterPro" id="IPR036852">
    <property type="entry name" value="Peptidase_S8/S53_dom_sf"/>
</dbReference>
<accession>A0AAP5WCY2</accession>
<dbReference type="InterPro" id="IPR000209">
    <property type="entry name" value="Peptidase_S8/S53_dom"/>
</dbReference>
<gene>
    <name evidence="2" type="ORF">GA842_01435</name>
</gene>
<dbReference type="CDD" id="cd00306">
    <property type="entry name" value="Peptidases_S8_S53"/>
    <property type="match status" value="1"/>
</dbReference>
<dbReference type="GO" id="GO:0006508">
    <property type="term" value="P:proteolysis"/>
    <property type="evidence" value="ECO:0007669"/>
    <property type="project" value="InterPro"/>
</dbReference>
<evidence type="ECO:0000313" key="2">
    <source>
        <dbReference type="EMBL" id="MDV7693559.1"/>
    </source>
</evidence>
<evidence type="ECO:0000259" key="1">
    <source>
        <dbReference type="Pfam" id="PF00082"/>
    </source>
</evidence>
<dbReference type="Pfam" id="PF00082">
    <property type="entry name" value="Peptidase_S8"/>
    <property type="match status" value="1"/>
</dbReference>
<dbReference type="Proteomes" id="UP001275867">
    <property type="component" value="Unassembled WGS sequence"/>
</dbReference>
<feature type="domain" description="Peptidase S8/S53" evidence="1">
    <location>
        <begin position="32"/>
        <end position="211"/>
    </location>
</feature>